<dbReference type="GO" id="GO:0070492">
    <property type="term" value="F:oligosaccharide binding"/>
    <property type="evidence" value="ECO:0007669"/>
    <property type="project" value="TreeGrafter"/>
</dbReference>
<evidence type="ECO:0000256" key="2">
    <source>
        <dbReference type="ARBA" id="ARBA00023295"/>
    </source>
</evidence>
<sequence>MKIHVVIRGDTLSGIARQYGIHTTRLVEVNGLEQPDKLVIGQALLIPEPYIRHFVRQGETLRQIANQYGTTVQEIIQTNRIAHPDSIYPGQVLYIPVIFHTVRAGDSLYAIALRYGTTVQAIVQANRLTTPSLLYIGQRLRIPADPKPVIDVNAFSYTFGQTGANQVREVAYDLTYASPFGYRMKEDASLEPIDDFPTVQVARSTNVVPMMAITNFSSTEAGTELAHFILSSPDLVETLLTNIIHTMKRRGYDGLNIDFENVAPADREFYNRFLHRAVDRLHPEGFFVSSSLAPKTSGDQKGMLVEAHDYPAHGRILDFVVLMTYEWGYRKGPPQAISPIDQIKRVLDYAVTVIPGDKILLGFQIYARDWIVPHKEGQEAETFDMQEAMRRAAQYRAEIKYNQKSQSPYYTYVDNRGRSHEVWFEDARSARAKFNLVKSYKLRGLSYWVLGYPFPQNWALLGDTFIVRKR</sequence>
<gene>
    <name evidence="5" type="ORF">BTO30_04000</name>
</gene>
<keyword evidence="2" id="KW-0326">Glycosidase</keyword>
<comment type="caution">
    <text evidence="5">The sequence shown here is derived from an EMBL/GenBank/DDBJ whole genome shotgun (WGS) entry which is preliminary data.</text>
</comment>
<feature type="domain" description="LysM" evidence="3">
    <location>
        <begin position="51"/>
        <end position="95"/>
    </location>
</feature>
<keyword evidence="1" id="KW-0378">Hydrolase</keyword>
<dbReference type="SUPFAM" id="SSF54106">
    <property type="entry name" value="LysM domain"/>
    <property type="match status" value="3"/>
</dbReference>
<evidence type="ECO:0000259" key="3">
    <source>
        <dbReference type="PROSITE" id="PS51782"/>
    </source>
</evidence>
<name>A0A1Q8Q770_9BACI</name>
<dbReference type="CDD" id="cd02874">
    <property type="entry name" value="GH18_CFLE_spore_hydrolase"/>
    <property type="match status" value="1"/>
</dbReference>
<dbReference type="PROSITE" id="PS51782">
    <property type="entry name" value="LYSM"/>
    <property type="match status" value="3"/>
</dbReference>
<accession>A0A1Q8Q770</accession>
<dbReference type="OrthoDB" id="9769314at2"/>
<dbReference type="RefSeq" id="WP_075397432.1">
    <property type="nucleotide sequence ID" value="NZ_MSDU01000008.1"/>
</dbReference>
<evidence type="ECO:0000313" key="5">
    <source>
        <dbReference type="EMBL" id="OLN23142.1"/>
    </source>
</evidence>
<feature type="domain" description="GH18" evidence="4">
    <location>
        <begin position="130"/>
        <end position="470"/>
    </location>
</feature>
<dbReference type="InterPro" id="IPR011583">
    <property type="entry name" value="Chitinase_II/V-like_cat"/>
</dbReference>
<reference evidence="5 6" key="1">
    <citation type="submission" date="2016-12" db="EMBL/GenBank/DDBJ databases">
        <title>Domibacillus antri genome sequencing.</title>
        <authorList>
            <person name="Verma A."/>
            <person name="Krishnamurthi S."/>
        </authorList>
    </citation>
    <scope>NUCLEOTIDE SEQUENCE [LARGE SCALE GENOMIC DNA]</scope>
    <source>
        <strain evidence="5 6">XD80</strain>
    </source>
</reference>
<dbReference type="EMBL" id="MSDU01000008">
    <property type="protein sequence ID" value="OLN23142.1"/>
    <property type="molecule type" value="Genomic_DNA"/>
</dbReference>
<dbReference type="Gene3D" id="3.10.50.10">
    <property type="match status" value="1"/>
</dbReference>
<dbReference type="SUPFAM" id="SSF51445">
    <property type="entry name" value="(Trans)glycosidases"/>
    <property type="match status" value="1"/>
</dbReference>
<dbReference type="InterPro" id="IPR041704">
    <property type="entry name" value="CFLE_GH18"/>
</dbReference>
<dbReference type="SMART" id="SM00636">
    <property type="entry name" value="Glyco_18"/>
    <property type="match status" value="1"/>
</dbReference>
<dbReference type="PANTHER" id="PTHR46066">
    <property type="entry name" value="CHITINASE DOMAIN-CONTAINING PROTEIN 1 FAMILY MEMBER"/>
    <property type="match status" value="1"/>
</dbReference>
<dbReference type="Proteomes" id="UP000185568">
    <property type="component" value="Unassembled WGS sequence"/>
</dbReference>
<dbReference type="Pfam" id="PF01476">
    <property type="entry name" value="LysM"/>
    <property type="match status" value="3"/>
</dbReference>
<proteinExistence type="predicted"/>
<keyword evidence="6" id="KW-1185">Reference proteome</keyword>
<dbReference type="AlphaFoldDB" id="A0A1Q8Q770"/>
<evidence type="ECO:0000259" key="4">
    <source>
        <dbReference type="PROSITE" id="PS51910"/>
    </source>
</evidence>
<dbReference type="SMART" id="SM00257">
    <property type="entry name" value="LysM"/>
    <property type="match status" value="3"/>
</dbReference>
<dbReference type="CDD" id="cd00118">
    <property type="entry name" value="LysM"/>
    <property type="match status" value="3"/>
</dbReference>
<dbReference type="GO" id="GO:0005975">
    <property type="term" value="P:carbohydrate metabolic process"/>
    <property type="evidence" value="ECO:0007669"/>
    <property type="project" value="InterPro"/>
</dbReference>
<feature type="domain" description="LysM" evidence="3">
    <location>
        <begin position="2"/>
        <end position="46"/>
    </location>
</feature>
<dbReference type="PROSITE" id="PS51910">
    <property type="entry name" value="GH18_2"/>
    <property type="match status" value="1"/>
</dbReference>
<dbReference type="GO" id="GO:0008061">
    <property type="term" value="F:chitin binding"/>
    <property type="evidence" value="ECO:0007669"/>
    <property type="project" value="InterPro"/>
</dbReference>
<dbReference type="InterPro" id="IPR029070">
    <property type="entry name" value="Chitinase_insertion_sf"/>
</dbReference>
<dbReference type="InterPro" id="IPR036779">
    <property type="entry name" value="LysM_dom_sf"/>
</dbReference>
<dbReference type="STRING" id="1714264.BTO30_04000"/>
<dbReference type="InterPro" id="IPR001223">
    <property type="entry name" value="Glyco_hydro18_cat"/>
</dbReference>
<dbReference type="InterPro" id="IPR017853">
    <property type="entry name" value="GH"/>
</dbReference>
<feature type="domain" description="LysM" evidence="3">
    <location>
        <begin position="98"/>
        <end position="142"/>
    </location>
</feature>
<dbReference type="PANTHER" id="PTHR46066:SF2">
    <property type="entry name" value="CHITINASE DOMAIN-CONTAINING PROTEIN 1"/>
    <property type="match status" value="1"/>
</dbReference>
<dbReference type="Pfam" id="PF00704">
    <property type="entry name" value="Glyco_hydro_18"/>
    <property type="match status" value="1"/>
</dbReference>
<dbReference type="Gene3D" id="3.20.20.80">
    <property type="entry name" value="Glycosidases"/>
    <property type="match status" value="1"/>
</dbReference>
<evidence type="ECO:0000256" key="1">
    <source>
        <dbReference type="ARBA" id="ARBA00022801"/>
    </source>
</evidence>
<dbReference type="GO" id="GO:0012505">
    <property type="term" value="C:endomembrane system"/>
    <property type="evidence" value="ECO:0007669"/>
    <property type="project" value="TreeGrafter"/>
</dbReference>
<dbReference type="Gene3D" id="3.10.350.10">
    <property type="entry name" value="LysM domain"/>
    <property type="match status" value="3"/>
</dbReference>
<protein>
    <submittedName>
        <fullName evidence="5">Spore gernimation protein</fullName>
    </submittedName>
</protein>
<evidence type="ECO:0000313" key="6">
    <source>
        <dbReference type="Proteomes" id="UP000185568"/>
    </source>
</evidence>
<dbReference type="GO" id="GO:0016798">
    <property type="term" value="F:hydrolase activity, acting on glycosyl bonds"/>
    <property type="evidence" value="ECO:0007669"/>
    <property type="project" value="UniProtKB-KW"/>
</dbReference>
<dbReference type="InterPro" id="IPR018392">
    <property type="entry name" value="LysM"/>
</dbReference>
<organism evidence="5 6">
    <name type="scientific">Domibacillus antri</name>
    <dbReference type="NCBI Taxonomy" id="1714264"/>
    <lineage>
        <taxon>Bacteria</taxon>
        <taxon>Bacillati</taxon>
        <taxon>Bacillota</taxon>
        <taxon>Bacilli</taxon>
        <taxon>Bacillales</taxon>
        <taxon>Bacillaceae</taxon>
        <taxon>Domibacillus</taxon>
    </lineage>
</organism>